<proteinExistence type="predicted"/>
<organism evidence="2">
    <name type="scientific">Zea mays</name>
    <name type="common">Maize</name>
    <dbReference type="NCBI Taxonomy" id="4577"/>
    <lineage>
        <taxon>Eukaryota</taxon>
        <taxon>Viridiplantae</taxon>
        <taxon>Streptophyta</taxon>
        <taxon>Embryophyta</taxon>
        <taxon>Tracheophyta</taxon>
        <taxon>Spermatophyta</taxon>
        <taxon>Magnoliopsida</taxon>
        <taxon>Liliopsida</taxon>
        <taxon>Poales</taxon>
        <taxon>Poaceae</taxon>
        <taxon>PACMAD clade</taxon>
        <taxon>Panicoideae</taxon>
        <taxon>Andropogonodae</taxon>
        <taxon>Andropogoneae</taxon>
        <taxon>Tripsacinae</taxon>
        <taxon>Zea</taxon>
    </lineage>
</organism>
<dbReference type="PANTHER" id="PTHR33170:SF22">
    <property type="entry name" value="OS10G0417100 PROTEIN"/>
    <property type="match status" value="1"/>
</dbReference>
<comment type="caution">
    <text evidence="2">The sequence shown here is derived from an EMBL/GenBank/DDBJ whole genome shotgun (WGS) entry which is preliminary data.</text>
</comment>
<sequence>MIRERSSTAVISVVQGTVGEKQIEQEFVNLVGKNIWRWTARSIGENKFLMRFPDPKMIKDLGYFRPLGMRTAKAQITIDPWSPAVSAKSCLQRGWFRIRGIPIEQRSIKTIAKVGGLVGKVVEIDEKTRVRNEYVRVRIACRDVSIVPCTVESSLGLFIYDFHFEREIQEEDPHDNRGSGIKIDDQDQNNAKRTKFEGNPWSEGKNKGKTQEGYNNNQQKGKNDQPMQHRYMKAPPAPPAEKNMWNLNKGKDIIQDISTEENLTKEGRVQITDSEEEDTSDLLGEELFAAGMNIGMYDTHKKWDTGEKDEDANERATYDKKETTKRATWSLKK</sequence>
<dbReference type="PANTHER" id="PTHR33170">
    <property type="entry name" value="DUF4283 DOMAIN-CONTAINING PROTEIN-RELATED"/>
    <property type="match status" value="1"/>
</dbReference>
<reference evidence="2" key="1">
    <citation type="journal article" date="2018" name="Nat. Genet.">
        <title>Extensive intraspecific gene order and gene structural variations between Mo17 and other maize genomes.</title>
        <authorList>
            <person name="Sun S."/>
            <person name="Zhou Y."/>
            <person name="Chen J."/>
            <person name="Shi J."/>
            <person name="Zhao H."/>
            <person name="Zhao H."/>
            <person name="Song W."/>
            <person name="Zhang M."/>
            <person name="Cui Y."/>
            <person name="Dong X."/>
            <person name="Liu H."/>
            <person name="Ma X."/>
            <person name="Jiao Y."/>
            <person name="Wang B."/>
            <person name="Wei X."/>
            <person name="Stein J.C."/>
            <person name="Glaubitz J.C."/>
            <person name="Lu F."/>
            <person name="Yu G."/>
            <person name="Liang C."/>
            <person name="Fengler K."/>
            <person name="Li B."/>
            <person name="Rafalski A."/>
            <person name="Schnable P.S."/>
            <person name="Ware D.H."/>
            <person name="Buckler E.S."/>
            <person name="Lai J."/>
        </authorList>
    </citation>
    <scope>NUCLEOTIDE SEQUENCE [LARGE SCALE GENOMIC DNA]</scope>
    <source>
        <tissue evidence="2">Seedling</tissue>
    </source>
</reference>
<name>A0A3L6FP51_MAIZE</name>
<dbReference type="Proteomes" id="UP000251960">
    <property type="component" value="Chromosome 2"/>
</dbReference>
<feature type="compositionally biased region" description="Basic and acidic residues" evidence="1">
    <location>
        <begin position="174"/>
        <end position="185"/>
    </location>
</feature>
<protein>
    <submittedName>
        <fullName evidence="2">Uncharacterized protein</fullName>
    </submittedName>
</protein>
<dbReference type="ExpressionAtlas" id="A0A3L6FP51">
    <property type="expression patterns" value="baseline and differential"/>
</dbReference>
<evidence type="ECO:0000256" key="1">
    <source>
        <dbReference type="SAM" id="MobiDB-lite"/>
    </source>
</evidence>
<gene>
    <name evidence="2" type="ORF">Zm00014a_033668</name>
</gene>
<dbReference type="EMBL" id="NCVQ01000003">
    <property type="protein sequence ID" value="PWZ36679.1"/>
    <property type="molecule type" value="Genomic_DNA"/>
</dbReference>
<accession>A0A3L6FP51</accession>
<feature type="region of interest" description="Disordered" evidence="1">
    <location>
        <begin position="170"/>
        <end position="244"/>
    </location>
</feature>
<feature type="compositionally biased region" description="Basic and acidic residues" evidence="1">
    <location>
        <begin position="313"/>
        <end position="325"/>
    </location>
</feature>
<dbReference type="AlphaFoldDB" id="A0A3L6FP51"/>
<evidence type="ECO:0000313" key="2">
    <source>
        <dbReference type="EMBL" id="PWZ36679.1"/>
    </source>
</evidence>
<feature type="region of interest" description="Disordered" evidence="1">
    <location>
        <begin position="302"/>
        <end position="333"/>
    </location>
</feature>